<dbReference type="AlphaFoldDB" id="A0A1D8N7Q6"/>
<dbReference type="GO" id="GO:0016791">
    <property type="term" value="F:phosphatase activity"/>
    <property type="evidence" value="ECO:0007669"/>
    <property type="project" value="TreeGrafter"/>
</dbReference>
<dbReference type="OrthoDB" id="6375174at2759"/>
<reference evidence="3 5" key="2">
    <citation type="submission" date="2018-07" db="EMBL/GenBank/DDBJ databases">
        <title>Draft Genome Assemblies for Five Robust Yarrowia lipolytica Strains Exhibiting High Lipid Production and Pentose Sugar Utilization and Sugar Alcohol Secretion from Undetoxified Lignocellulosic Biomass Hydrolysates.</title>
        <authorList>
            <consortium name="DOE Joint Genome Institute"/>
            <person name="Walker C."/>
            <person name="Ryu S."/>
            <person name="Na H."/>
            <person name="Zane M."/>
            <person name="LaButti K."/>
            <person name="Lipzen A."/>
            <person name="Haridas S."/>
            <person name="Barry K."/>
            <person name="Grigoriev I.V."/>
            <person name="Quarterman J."/>
            <person name="Slininger P."/>
            <person name="Dien B."/>
            <person name="Trinh C.T."/>
        </authorList>
    </citation>
    <scope>NUCLEOTIDE SEQUENCE [LARGE SCALE GENOMIC DNA]</scope>
    <source>
        <strain evidence="3 5">YB392</strain>
    </source>
</reference>
<dbReference type="EMBL" id="CP017554">
    <property type="protein sequence ID" value="AOW01670.1"/>
    <property type="molecule type" value="Genomic_DNA"/>
</dbReference>
<dbReference type="Gene3D" id="3.90.190.10">
    <property type="entry name" value="Protein tyrosine phosphatase superfamily"/>
    <property type="match status" value="1"/>
</dbReference>
<dbReference type="VEuPathDB" id="FungiDB:YALI0_B13926g"/>
<name>A0A1D8N7Q6_YARLL</name>
<dbReference type="GeneID" id="2907018"/>
<feature type="region of interest" description="Disordered" evidence="1">
    <location>
        <begin position="82"/>
        <end position="102"/>
    </location>
</feature>
<dbReference type="PANTHER" id="PTHR31126:SF14">
    <property type="entry name" value="TYROSINE-PROTEIN PHOSPHATASE OCA6-RELATED"/>
    <property type="match status" value="1"/>
</dbReference>
<dbReference type="EMBL" id="KZ858973">
    <property type="protein sequence ID" value="RDW26844.1"/>
    <property type="molecule type" value="Genomic_DNA"/>
</dbReference>
<dbReference type="Proteomes" id="UP000256601">
    <property type="component" value="Unassembled WGS sequence"/>
</dbReference>
<protein>
    <submittedName>
        <fullName evidence="3">Tyrosine phosphatase family-domain-containing protein</fullName>
    </submittedName>
</protein>
<reference evidence="2 4" key="1">
    <citation type="journal article" date="2016" name="PLoS ONE">
        <title>Sequence Assembly of Yarrowia lipolytica Strain W29/CLIB89 Shows Transposable Element Diversity.</title>
        <authorList>
            <person name="Magnan C."/>
            <person name="Yu J."/>
            <person name="Chang I."/>
            <person name="Jahn E."/>
            <person name="Kanomata Y."/>
            <person name="Wu J."/>
            <person name="Zeller M."/>
            <person name="Oakes M."/>
            <person name="Baldi P."/>
            <person name="Sandmeyer S."/>
        </authorList>
    </citation>
    <scope>NUCLEOTIDE SEQUENCE [LARGE SCALE GENOMIC DNA]</scope>
    <source>
        <strain evidence="2">CLIB89</strain>
        <strain evidence="4">CLIB89(W29)</strain>
    </source>
</reference>
<dbReference type="SUPFAM" id="SSF52799">
    <property type="entry name" value="(Phosphotyrosine protein) phosphatases II"/>
    <property type="match status" value="1"/>
</dbReference>
<dbReference type="KEGG" id="yli:2907018"/>
<accession>A0A1D8N7Q6</accession>
<dbReference type="VEuPathDB" id="FungiDB:YALI1_B18460g"/>
<dbReference type="InterPro" id="IPR004861">
    <property type="entry name" value="Siw14-like"/>
</dbReference>
<proteinExistence type="predicted"/>
<feature type="compositionally biased region" description="Basic and acidic residues" evidence="1">
    <location>
        <begin position="83"/>
        <end position="97"/>
    </location>
</feature>
<gene>
    <name evidence="3" type="ORF">B0I71DRAFT_130232</name>
    <name evidence="2" type="ORF">YALI1_B18460g</name>
</gene>
<sequence>MTEIIAPLRFGTVQPHLYRGSYPRKQNLRFLQRLRLKTIVSLTPKPIEGPFAQWAEDNDITVIHIPAAPEGKAYKSLFEDPETQAKEKEKKKTEKKEARKTKKKTRTLPINYEVAIEAIGYMMDADCQPTYIHCLNGSEVTSLVVACLRKLSFWSSVSITGEYVGFAQLTATADRFIEDFKAEIEIPASPVPWMWRGLSIGVVKRHPTLKIVDSEDKDEGFPKDGFESEAAAIQAVSALP</sequence>
<dbReference type="PANTHER" id="PTHR31126">
    <property type="entry name" value="TYROSINE-PROTEIN PHOSPHATASE"/>
    <property type="match status" value="1"/>
</dbReference>
<dbReference type="OMA" id="HYPCYIH"/>
<dbReference type="CDD" id="cd17663">
    <property type="entry name" value="PFA-DSP_Oca6"/>
    <property type="match status" value="1"/>
</dbReference>
<evidence type="ECO:0000313" key="2">
    <source>
        <dbReference type="EMBL" id="AOW01670.1"/>
    </source>
</evidence>
<evidence type="ECO:0000313" key="3">
    <source>
        <dbReference type="EMBL" id="RDW26844.1"/>
    </source>
</evidence>
<evidence type="ECO:0000313" key="5">
    <source>
        <dbReference type="Proteomes" id="UP000256601"/>
    </source>
</evidence>
<dbReference type="RefSeq" id="XP_500860.1">
    <property type="nucleotide sequence ID" value="XM_500860.1"/>
</dbReference>
<dbReference type="eggNOG" id="KOG1572">
    <property type="taxonomic scope" value="Eukaryota"/>
</dbReference>
<dbReference type="InterPro" id="IPR029021">
    <property type="entry name" value="Prot-tyrosine_phosphatase-like"/>
</dbReference>
<dbReference type="Proteomes" id="UP000182444">
    <property type="component" value="Chromosome 1B"/>
</dbReference>
<evidence type="ECO:0000256" key="1">
    <source>
        <dbReference type="SAM" id="MobiDB-lite"/>
    </source>
</evidence>
<dbReference type="Pfam" id="PF03162">
    <property type="entry name" value="Y_phosphatase2"/>
    <property type="match status" value="1"/>
</dbReference>
<evidence type="ECO:0000313" key="4">
    <source>
        <dbReference type="Proteomes" id="UP000182444"/>
    </source>
</evidence>
<organism evidence="2 4">
    <name type="scientific">Yarrowia lipolytica</name>
    <name type="common">Candida lipolytica</name>
    <dbReference type="NCBI Taxonomy" id="4952"/>
    <lineage>
        <taxon>Eukaryota</taxon>
        <taxon>Fungi</taxon>
        <taxon>Dikarya</taxon>
        <taxon>Ascomycota</taxon>
        <taxon>Saccharomycotina</taxon>
        <taxon>Dipodascomycetes</taxon>
        <taxon>Dipodascales</taxon>
        <taxon>Dipodascales incertae sedis</taxon>
        <taxon>Yarrowia</taxon>
    </lineage>
</organism>